<dbReference type="SUPFAM" id="SSF56112">
    <property type="entry name" value="Protein kinase-like (PK-like)"/>
    <property type="match status" value="1"/>
</dbReference>
<dbReference type="EMBL" id="KN824520">
    <property type="protein sequence ID" value="KIM19876.1"/>
    <property type="molecule type" value="Genomic_DNA"/>
</dbReference>
<protein>
    <submittedName>
        <fullName evidence="2">Uncharacterized protein</fullName>
    </submittedName>
</protein>
<feature type="compositionally biased region" description="Pro residues" evidence="1">
    <location>
        <begin position="20"/>
        <end position="31"/>
    </location>
</feature>
<organism evidence="2 3">
    <name type="scientific">Serendipita vermifera MAFF 305830</name>
    <dbReference type="NCBI Taxonomy" id="933852"/>
    <lineage>
        <taxon>Eukaryota</taxon>
        <taxon>Fungi</taxon>
        <taxon>Dikarya</taxon>
        <taxon>Basidiomycota</taxon>
        <taxon>Agaricomycotina</taxon>
        <taxon>Agaricomycetes</taxon>
        <taxon>Sebacinales</taxon>
        <taxon>Serendipitaceae</taxon>
        <taxon>Serendipita</taxon>
    </lineage>
</organism>
<reference evidence="2 3" key="1">
    <citation type="submission" date="2014-04" db="EMBL/GenBank/DDBJ databases">
        <authorList>
            <consortium name="DOE Joint Genome Institute"/>
            <person name="Kuo A."/>
            <person name="Zuccaro A."/>
            <person name="Kohler A."/>
            <person name="Nagy L.G."/>
            <person name="Floudas D."/>
            <person name="Copeland A."/>
            <person name="Barry K.W."/>
            <person name="Cichocki N."/>
            <person name="Veneault-Fourrey C."/>
            <person name="LaButti K."/>
            <person name="Lindquist E.A."/>
            <person name="Lipzen A."/>
            <person name="Lundell T."/>
            <person name="Morin E."/>
            <person name="Murat C."/>
            <person name="Sun H."/>
            <person name="Tunlid A."/>
            <person name="Henrissat B."/>
            <person name="Grigoriev I.V."/>
            <person name="Hibbett D.S."/>
            <person name="Martin F."/>
            <person name="Nordberg H.P."/>
            <person name="Cantor M.N."/>
            <person name="Hua S.X."/>
        </authorList>
    </citation>
    <scope>NUCLEOTIDE SEQUENCE [LARGE SCALE GENOMIC DNA]</scope>
    <source>
        <strain evidence="2 3">MAFF 305830</strain>
    </source>
</reference>
<dbReference type="AlphaFoldDB" id="A0A0C3AKP4"/>
<reference evidence="3" key="2">
    <citation type="submission" date="2015-01" db="EMBL/GenBank/DDBJ databases">
        <title>Evolutionary Origins and Diversification of the Mycorrhizal Mutualists.</title>
        <authorList>
            <consortium name="DOE Joint Genome Institute"/>
            <consortium name="Mycorrhizal Genomics Consortium"/>
            <person name="Kohler A."/>
            <person name="Kuo A."/>
            <person name="Nagy L.G."/>
            <person name="Floudas D."/>
            <person name="Copeland A."/>
            <person name="Barry K.W."/>
            <person name="Cichocki N."/>
            <person name="Veneault-Fourrey C."/>
            <person name="LaButti K."/>
            <person name="Lindquist E.A."/>
            <person name="Lipzen A."/>
            <person name="Lundell T."/>
            <person name="Morin E."/>
            <person name="Murat C."/>
            <person name="Riley R."/>
            <person name="Ohm R."/>
            <person name="Sun H."/>
            <person name="Tunlid A."/>
            <person name="Henrissat B."/>
            <person name="Grigoriev I.V."/>
            <person name="Hibbett D.S."/>
            <person name="Martin F."/>
        </authorList>
    </citation>
    <scope>NUCLEOTIDE SEQUENCE [LARGE SCALE GENOMIC DNA]</scope>
    <source>
        <strain evidence="3">MAFF 305830</strain>
    </source>
</reference>
<dbReference type="OrthoDB" id="4062651at2759"/>
<evidence type="ECO:0000256" key="1">
    <source>
        <dbReference type="SAM" id="MobiDB-lite"/>
    </source>
</evidence>
<dbReference type="Proteomes" id="UP000054097">
    <property type="component" value="Unassembled WGS sequence"/>
</dbReference>
<dbReference type="Gene3D" id="1.10.510.10">
    <property type="entry name" value="Transferase(Phosphotransferase) domain 1"/>
    <property type="match status" value="1"/>
</dbReference>
<accession>A0A0C3AKP4</accession>
<feature type="region of interest" description="Disordered" evidence="1">
    <location>
        <begin position="11"/>
        <end position="33"/>
    </location>
</feature>
<dbReference type="HOGENOM" id="CLU_050270_0_0_1"/>
<evidence type="ECO:0000313" key="2">
    <source>
        <dbReference type="EMBL" id="KIM19876.1"/>
    </source>
</evidence>
<evidence type="ECO:0000313" key="3">
    <source>
        <dbReference type="Proteomes" id="UP000054097"/>
    </source>
</evidence>
<gene>
    <name evidence="2" type="ORF">M408DRAFT_30848</name>
</gene>
<sequence length="534" mass="60745">MTRVDFFPELRKACRDHPKPPPPTKPKPPQLTPLEYAKDWSKHQTEANTDAHYCLRPPELKGLPLEILHPAFVVFKKCLTETFPPPNISTDSVVINAGRAADVLCSVMGGDLPEPDQGNAFKHGLENLFPRDGWKNNYACKTLPIPKHAKLDGVYLDLSTAEPRIRLIRRDQAENEYGPQPYIQAIHDYCWLIHRSEFQEPSHQENGAATLLMLVQGANLLIAGAIFDGQRVVAEPLSPFLPMLTDWRNRFNERREMLARYLYATRLTYDELLKAKFNVPYVPGIPHPSIYETIQDGRSDTLKFHSPHPFYANHTLLFNGTATFDEGEPLDVAIKLIYGHYGYEVHKYLASEGVAPQLYGKSISQFQPPSGPTIIPTAIVMENLTNPYETSSEIGWIPLYTFLEYHKDLSSGDQKNIFDELFKIVKLLYKKQFVHGDLRSPNFMIKVKGTHPDYQEMVPSNNQLPQVMVIDFDWAGSAGEVQYPRSRSDRKEWPGKPGGVISLEDDWILVKNWWSQDFPLFDISGYALPSPSNV</sequence>
<keyword evidence="3" id="KW-1185">Reference proteome</keyword>
<proteinExistence type="predicted"/>
<name>A0A0C3AKP4_SERVB</name>
<dbReference type="InterPro" id="IPR011009">
    <property type="entry name" value="Kinase-like_dom_sf"/>
</dbReference>